<dbReference type="OrthoDB" id="9790048at2"/>
<evidence type="ECO:0000256" key="2">
    <source>
        <dbReference type="SAM" id="SignalP"/>
    </source>
</evidence>
<keyword evidence="1" id="KW-0472">Membrane</keyword>
<dbReference type="PROSITE" id="PS51123">
    <property type="entry name" value="OMPA_2"/>
    <property type="match status" value="1"/>
</dbReference>
<keyword evidence="5" id="KW-1185">Reference proteome</keyword>
<dbReference type="GO" id="GO:0016020">
    <property type="term" value="C:membrane"/>
    <property type="evidence" value="ECO:0007669"/>
    <property type="project" value="UniProtKB-UniRule"/>
</dbReference>
<feature type="domain" description="OmpA-like" evidence="3">
    <location>
        <begin position="392"/>
        <end position="515"/>
    </location>
</feature>
<gene>
    <name evidence="4" type="ORF">PSJ8397_01666</name>
</gene>
<feature type="signal peptide" evidence="2">
    <location>
        <begin position="1"/>
        <end position="32"/>
    </location>
</feature>
<dbReference type="InterPro" id="IPR050330">
    <property type="entry name" value="Bact_OuterMem_StrucFunc"/>
</dbReference>
<dbReference type="SUPFAM" id="SSF103088">
    <property type="entry name" value="OmpA-like"/>
    <property type="match status" value="1"/>
</dbReference>
<dbReference type="InterPro" id="IPR006665">
    <property type="entry name" value="OmpA-like"/>
</dbReference>
<evidence type="ECO:0000256" key="1">
    <source>
        <dbReference type="PROSITE-ProRule" id="PRU00473"/>
    </source>
</evidence>
<sequence>MTWARLIRSIRLRKLCAAIFAALVVCAGPVLAEDVTFRSDDNAVVVTGRFVAFDGAVVTVATPTGPLSFRANGMECEGAGCPDLDDYVPNLRMVGAARIADVLMPSLIDAYAREKGWTVREDTSGFALSRQDGTISLEIALNVAPAEAAFDLFVDQFADVLLSVRELTTDEVSLARARGLGRLDTARQARILALDALVPVTKASVGNLSIDMGALAEAFAGANATYSVVTSADIAAQMSGFEDRMMRPFGLSLTQDIQAFETVEDVTDFVSTTADRLALVPYGLTRNAQPLALKGACGLEARAAFLPLKTEDYPLTFPMFLYLPQRERHPRIDAFLDWLRSPSAQLVIRRAGFVDQAAVPIPLADQGDRLANAIVSAGVEVPLGELQRMIRVLAPQVRMSSTFRFEPGSTRLDGQSRSNVMQLAQAIRDGRFGNRQLMFVGFSDGRGPADANRDLSAARADAVRRAVEAALGSRLPNNVTLDIDAFGEALPMACDDTIWGQQINRRVELWVSDAG</sequence>
<keyword evidence="2" id="KW-0732">Signal</keyword>
<name>A0A1Y5S7D3_9RHOB</name>
<proteinExistence type="predicted"/>
<dbReference type="Gene3D" id="3.40.190.10">
    <property type="entry name" value="Periplasmic binding protein-like II"/>
    <property type="match status" value="2"/>
</dbReference>
<dbReference type="EMBL" id="FWFT01000002">
    <property type="protein sequence ID" value="SLN34100.1"/>
    <property type="molecule type" value="Genomic_DNA"/>
</dbReference>
<dbReference type="Gene3D" id="3.30.1330.60">
    <property type="entry name" value="OmpA-like domain"/>
    <property type="match status" value="1"/>
</dbReference>
<dbReference type="Proteomes" id="UP000193623">
    <property type="component" value="Unassembled WGS sequence"/>
</dbReference>
<feature type="chain" id="PRO_5012011905" evidence="2">
    <location>
        <begin position="33"/>
        <end position="515"/>
    </location>
</feature>
<dbReference type="PANTHER" id="PTHR30329:SF21">
    <property type="entry name" value="LIPOPROTEIN YIAD-RELATED"/>
    <property type="match status" value="1"/>
</dbReference>
<dbReference type="RefSeq" id="WP_085864083.1">
    <property type="nucleotide sequence ID" value="NZ_FWFT01000002.1"/>
</dbReference>
<organism evidence="4 5">
    <name type="scientific">Pseudooctadecabacter jejudonensis</name>
    <dbReference type="NCBI Taxonomy" id="1391910"/>
    <lineage>
        <taxon>Bacteria</taxon>
        <taxon>Pseudomonadati</taxon>
        <taxon>Pseudomonadota</taxon>
        <taxon>Alphaproteobacteria</taxon>
        <taxon>Rhodobacterales</taxon>
        <taxon>Paracoccaceae</taxon>
        <taxon>Pseudooctadecabacter</taxon>
    </lineage>
</organism>
<dbReference type="SUPFAM" id="SSF53850">
    <property type="entry name" value="Periplasmic binding protein-like II"/>
    <property type="match status" value="1"/>
</dbReference>
<protein>
    <submittedName>
        <fullName evidence="4">OmpA family protein</fullName>
    </submittedName>
</protein>
<accession>A0A1Y5S7D3</accession>
<evidence type="ECO:0000259" key="3">
    <source>
        <dbReference type="PROSITE" id="PS51123"/>
    </source>
</evidence>
<evidence type="ECO:0000313" key="5">
    <source>
        <dbReference type="Proteomes" id="UP000193623"/>
    </source>
</evidence>
<dbReference type="Pfam" id="PF00691">
    <property type="entry name" value="OmpA"/>
    <property type="match status" value="1"/>
</dbReference>
<dbReference type="AlphaFoldDB" id="A0A1Y5S7D3"/>
<evidence type="ECO:0000313" key="4">
    <source>
        <dbReference type="EMBL" id="SLN34100.1"/>
    </source>
</evidence>
<dbReference type="InterPro" id="IPR036737">
    <property type="entry name" value="OmpA-like_sf"/>
</dbReference>
<reference evidence="4 5" key="1">
    <citation type="submission" date="2017-03" db="EMBL/GenBank/DDBJ databases">
        <authorList>
            <person name="Afonso C.L."/>
            <person name="Miller P.J."/>
            <person name="Scott M.A."/>
            <person name="Spackman E."/>
            <person name="Goraichik I."/>
            <person name="Dimitrov K.M."/>
            <person name="Suarez D.L."/>
            <person name="Swayne D.E."/>
        </authorList>
    </citation>
    <scope>NUCLEOTIDE SEQUENCE [LARGE SCALE GENOMIC DNA]</scope>
    <source>
        <strain evidence="4 5">CECT 8397</strain>
    </source>
</reference>
<dbReference type="PANTHER" id="PTHR30329">
    <property type="entry name" value="STATOR ELEMENT OF FLAGELLAR MOTOR COMPLEX"/>
    <property type="match status" value="1"/>
</dbReference>